<dbReference type="PROSITE" id="PS52035">
    <property type="entry name" value="PEPTIDASE_M14"/>
    <property type="match status" value="1"/>
</dbReference>
<keyword evidence="7" id="KW-0378">Hydrolase</keyword>
<evidence type="ECO:0000256" key="12">
    <source>
        <dbReference type="SAM" id="SignalP"/>
    </source>
</evidence>
<evidence type="ECO:0000256" key="2">
    <source>
        <dbReference type="ARBA" id="ARBA00005988"/>
    </source>
</evidence>
<dbReference type="FunFam" id="3.40.630.10:FF:000084">
    <property type="entry name" value="Carboxypeptidase B2"/>
    <property type="match status" value="1"/>
</dbReference>
<evidence type="ECO:0000256" key="4">
    <source>
        <dbReference type="ARBA" id="ARBA00022670"/>
    </source>
</evidence>
<evidence type="ECO:0000256" key="7">
    <source>
        <dbReference type="ARBA" id="ARBA00022801"/>
    </source>
</evidence>
<dbReference type="GO" id="GO:0008270">
    <property type="term" value="F:zinc ion binding"/>
    <property type="evidence" value="ECO:0007669"/>
    <property type="project" value="InterPro"/>
</dbReference>
<dbReference type="Gene3D" id="3.30.70.340">
    <property type="entry name" value="Metallocarboxypeptidase-like"/>
    <property type="match status" value="1"/>
</dbReference>
<comment type="caution">
    <text evidence="11">Lacks conserved residue(s) required for the propagation of feature annotation.</text>
</comment>
<keyword evidence="15" id="KW-1185">Reference proteome</keyword>
<evidence type="ECO:0000256" key="11">
    <source>
        <dbReference type="PROSITE-ProRule" id="PRU01379"/>
    </source>
</evidence>
<evidence type="ECO:0000256" key="9">
    <source>
        <dbReference type="ARBA" id="ARBA00023049"/>
    </source>
</evidence>
<evidence type="ECO:0000256" key="3">
    <source>
        <dbReference type="ARBA" id="ARBA00022645"/>
    </source>
</evidence>
<proteinExistence type="inferred from homology"/>
<accession>A0AAD9NCT9</accession>
<dbReference type="PANTHER" id="PTHR11705:SF91">
    <property type="entry name" value="FI01817P-RELATED"/>
    <property type="match status" value="1"/>
</dbReference>
<comment type="similarity">
    <text evidence="2 11">Belongs to the peptidase M14 family.</text>
</comment>
<feature type="domain" description="Peptidase M14" evidence="13">
    <location>
        <begin position="86"/>
        <end position="324"/>
    </location>
</feature>
<dbReference type="SUPFAM" id="SSF53187">
    <property type="entry name" value="Zn-dependent exopeptidases"/>
    <property type="match status" value="1"/>
</dbReference>
<evidence type="ECO:0000256" key="10">
    <source>
        <dbReference type="ARBA" id="ARBA00023157"/>
    </source>
</evidence>
<dbReference type="SMART" id="SM00631">
    <property type="entry name" value="Zn_pept"/>
    <property type="match status" value="1"/>
</dbReference>
<dbReference type="AlphaFoldDB" id="A0AAD9NCT9"/>
<keyword evidence="9" id="KW-0482">Metalloprotease</keyword>
<evidence type="ECO:0000259" key="13">
    <source>
        <dbReference type="PROSITE" id="PS52035"/>
    </source>
</evidence>
<dbReference type="GO" id="GO:0004181">
    <property type="term" value="F:metallocarboxypeptidase activity"/>
    <property type="evidence" value="ECO:0007669"/>
    <property type="project" value="InterPro"/>
</dbReference>
<evidence type="ECO:0000256" key="1">
    <source>
        <dbReference type="ARBA" id="ARBA00001947"/>
    </source>
</evidence>
<comment type="caution">
    <text evidence="14">The sequence shown here is derived from an EMBL/GenBank/DDBJ whole genome shotgun (WGS) entry which is preliminary data.</text>
</comment>
<evidence type="ECO:0000256" key="5">
    <source>
        <dbReference type="ARBA" id="ARBA00022723"/>
    </source>
</evidence>
<keyword evidence="5" id="KW-0479">Metal-binding</keyword>
<dbReference type="InterPro" id="IPR003146">
    <property type="entry name" value="M14A_act_pep"/>
</dbReference>
<keyword evidence="10" id="KW-1015">Disulfide bond</keyword>
<dbReference type="SUPFAM" id="SSF54897">
    <property type="entry name" value="Protease propeptides/inhibitors"/>
    <property type="match status" value="1"/>
</dbReference>
<dbReference type="EMBL" id="JAODUP010000097">
    <property type="protein sequence ID" value="KAK2162519.1"/>
    <property type="molecule type" value="Genomic_DNA"/>
</dbReference>
<keyword evidence="3" id="KW-0121">Carboxypeptidase</keyword>
<dbReference type="GO" id="GO:0005615">
    <property type="term" value="C:extracellular space"/>
    <property type="evidence" value="ECO:0007669"/>
    <property type="project" value="TreeGrafter"/>
</dbReference>
<dbReference type="GO" id="GO:0006508">
    <property type="term" value="P:proteolysis"/>
    <property type="evidence" value="ECO:0007669"/>
    <property type="project" value="UniProtKB-KW"/>
</dbReference>
<dbReference type="FunFam" id="3.30.70.340:FF:000002">
    <property type="entry name" value="Carboxypeptidase A"/>
    <property type="match status" value="1"/>
</dbReference>
<evidence type="ECO:0000256" key="6">
    <source>
        <dbReference type="ARBA" id="ARBA00022729"/>
    </source>
</evidence>
<evidence type="ECO:0000313" key="15">
    <source>
        <dbReference type="Proteomes" id="UP001208570"/>
    </source>
</evidence>
<protein>
    <recommendedName>
        <fullName evidence="13">Peptidase M14 domain-containing protein</fullName>
    </recommendedName>
</protein>
<name>A0AAD9NCT9_9ANNE</name>
<dbReference type="PANTHER" id="PTHR11705">
    <property type="entry name" value="PROTEASE FAMILY M14 CARBOXYPEPTIDASE A,B"/>
    <property type="match status" value="1"/>
</dbReference>
<sequence length="324" mass="37173">MADVRCFVVVLLLPVILATVSYDGYRTFRVTVADDDEFYFLKSLFETHPKYDVWKEARRHGDHVDVMVAPDDIDYFTVTLKHKKITFNTMIEDVGALLTTHKQEREARQPQIYYDFTTYHTLEEIEGYLNELQGNYSSQVTLFDVGTSYEGRTIRGAKLLNFYGTDPEVTDLLDNIDIYYVPVVNVDGYEYTWTSDRLWRKTRSPNEGSPCVGTDPNRNWEFFWCEQGSSTLPCSDAYCGSSAFSEVEVSSTATYLQSVPNLQMFLSFHAYGQWYMTPWAHYIAPPDNYDEQLDVCNRAITALMDNNGGSVTFECGTIQSFVGK</sequence>
<dbReference type="InterPro" id="IPR036990">
    <property type="entry name" value="M14A-like_propep"/>
</dbReference>
<keyword evidence="6 12" id="KW-0732">Signal</keyword>
<keyword evidence="8" id="KW-0862">Zinc</keyword>
<keyword evidence="4" id="KW-0645">Protease</keyword>
<dbReference type="Gene3D" id="3.40.630.10">
    <property type="entry name" value="Zn peptidases"/>
    <property type="match status" value="2"/>
</dbReference>
<reference evidence="14" key="1">
    <citation type="journal article" date="2023" name="Mol. Biol. Evol.">
        <title>Third-Generation Sequencing Reveals the Adaptive Role of the Epigenome in Three Deep-Sea Polychaetes.</title>
        <authorList>
            <person name="Perez M."/>
            <person name="Aroh O."/>
            <person name="Sun Y."/>
            <person name="Lan Y."/>
            <person name="Juniper S.K."/>
            <person name="Young C.R."/>
            <person name="Angers B."/>
            <person name="Qian P.Y."/>
        </authorList>
    </citation>
    <scope>NUCLEOTIDE SEQUENCE</scope>
    <source>
        <strain evidence="14">P08H-3</strain>
    </source>
</reference>
<evidence type="ECO:0000256" key="8">
    <source>
        <dbReference type="ARBA" id="ARBA00022833"/>
    </source>
</evidence>
<feature type="signal peptide" evidence="12">
    <location>
        <begin position="1"/>
        <end position="18"/>
    </location>
</feature>
<dbReference type="Pfam" id="PF02244">
    <property type="entry name" value="Propep_M14"/>
    <property type="match status" value="1"/>
</dbReference>
<gene>
    <name evidence="14" type="ORF">LSH36_97g07070</name>
</gene>
<dbReference type="Pfam" id="PF00246">
    <property type="entry name" value="Peptidase_M14"/>
    <property type="match status" value="1"/>
</dbReference>
<comment type="cofactor">
    <cofactor evidence="1">
        <name>Zn(2+)</name>
        <dbReference type="ChEBI" id="CHEBI:29105"/>
    </cofactor>
</comment>
<feature type="chain" id="PRO_5042272831" description="Peptidase M14 domain-containing protein" evidence="12">
    <location>
        <begin position="19"/>
        <end position="324"/>
    </location>
</feature>
<dbReference type="Proteomes" id="UP001208570">
    <property type="component" value="Unassembled WGS sequence"/>
</dbReference>
<evidence type="ECO:0000313" key="14">
    <source>
        <dbReference type="EMBL" id="KAK2162519.1"/>
    </source>
</evidence>
<dbReference type="InterPro" id="IPR000834">
    <property type="entry name" value="Peptidase_M14"/>
</dbReference>
<organism evidence="14 15">
    <name type="scientific">Paralvinella palmiformis</name>
    <dbReference type="NCBI Taxonomy" id="53620"/>
    <lineage>
        <taxon>Eukaryota</taxon>
        <taxon>Metazoa</taxon>
        <taxon>Spiralia</taxon>
        <taxon>Lophotrochozoa</taxon>
        <taxon>Annelida</taxon>
        <taxon>Polychaeta</taxon>
        <taxon>Sedentaria</taxon>
        <taxon>Canalipalpata</taxon>
        <taxon>Terebellida</taxon>
        <taxon>Terebelliformia</taxon>
        <taxon>Alvinellidae</taxon>
        <taxon>Paralvinella</taxon>
    </lineage>
</organism>